<proteinExistence type="predicted"/>
<dbReference type="AlphaFoldDB" id="A0A4C1XBK4"/>
<dbReference type="OrthoDB" id="6617264at2759"/>
<dbReference type="SMART" id="SM00718">
    <property type="entry name" value="DM4_12"/>
    <property type="match status" value="1"/>
</dbReference>
<gene>
    <name evidence="2" type="ORF">EVAR_91397_1</name>
</gene>
<dbReference type="InterPro" id="IPR006631">
    <property type="entry name" value="DM4_12"/>
</dbReference>
<accession>A0A4C1XBK4</accession>
<reference evidence="2 3" key="1">
    <citation type="journal article" date="2019" name="Commun. Biol.">
        <title>The bagworm genome reveals a unique fibroin gene that provides high tensile strength.</title>
        <authorList>
            <person name="Kono N."/>
            <person name="Nakamura H."/>
            <person name="Ohtoshi R."/>
            <person name="Tomita M."/>
            <person name="Numata K."/>
            <person name="Arakawa K."/>
        </authorList>
    </citation>
    <scope>NUCLEOTIDE SEQUENCE [LARGE SCALE GENOMIC DNA]</scope>
</reference>
<protein>
    <submittedName>
        <fullName evidence="2">Uncharacterized protein</fullName>
    </submittedName>
</protein>
<comment type="caution">
    <text evidence="2">The sequence shown here is derived from an EMBL/GenBank/DDBJ whole genome shotgun (WGS) entry which is preliminary data.</text>
</comment>
<evidence type="ECO:0000313" key="3">
    <source>
        <dbReference type="Proteomes" id="UP000299102"/>
    </source>
</evidence>
<sequence>MSYKAINQVLKGTDSNIKSYAISNAHVVPIVKTIEVVDEYIYLGQTVRRVFCVTYPTIFAIGDIFLYGYTAALAWDLPQDPYSPFDHRADPLHRRMDNKNIFFTDYDGKILFTKPYKRKPIVNPAFAKRSVSDDPISARGADFERTNSHEHEKQSVDRRQMHAEQIQRPYLQQTDERSADFHRSSRADLYAKIENLFTAVGADGRACTLRLLCESRRMRNSNQGTFVEEIILAVFTWSRGGEEDVRDRCHTDLFAGLLNVLYSRADELKHLDLETSVSDIQMRPEVTYLTLSGRVRFVLLLIQYPVMAQTLHVLPSGTKFLAESEKEYDTAHSATDSCAALYPCDQFTQDPQPKAL</sequence>
<evidence type="ECO:0000256" key="1">
    <source>
        <dbReference type="SAM" id="MobiDB-lite"/>
    </source>
</evidence>
<keyword evidence="3" id="KW-1185">Reference proteome</keyword>
<dbReference type="PANTHER" id="PTHR21398:SF1">
    <property type="entry name" value="FI03705P"/>
    <property type="match status" value="1"/>
</dbReference>
<feature type="compositionally biased region" description="Basic and acidic residues" evidence="1">
    <location>
        <begin position="141"/>
        <end position="161"/>
    </location>
</feature>
<evidence type="ECO:0000313" key="2">
    <source>
        <dbReference type="EMBL" id="GBP60362.1"/>
    </source>
</evidence>
<dbReference type="Proteomes" id="UP000299102">
    <property type="component" value="Unassembled WGS sequence"/>
</dbReference>
<name>A0A4C1XBK4_EUMVA</name>
<feature type="region of interest" description="Disordered" evidence="1">
    <location>
        <begin position="132"/>
        <end position="161"/>
    </location>
</feature>
<dbReference type="PANTHER" id="PTHR21398">
    <property type="entry name" value="AGAP007094-PA"/>
    <property type="match status" value="1"/>
</dbReference>
<dbReference type="Pfam" id="PF07841">
    <property type="entry name" value="DM4_12"/>
    <property type="match status" value="1"/>
</dbReference>
<organism evidence="2 3">
    <name type="scientific">Eumeta variegata</name>
    <name type="common">Bagworm moth</name>
    <name type="synonym">Eumeta japonica</name>
    <dbReference type="NCBI Taxonomy" id="151549"/>
    <lineage>
        <taxon>Eukaryota</taxon>
        <taxon>Metazoa</taxon>
        <taxon>Ecdysozoa</taxon>
        <taxon>Arthropoda</taxon>
        <taxon>Hexapoda</taxon>
        <taxon>Insecta</taxon>
        <taxon>Pterygota</taxon>
        <taxon>Neoptera</taxon>
        <taxon>Endopterygota</taxon>
        <taxon>Lepidoptera</taxon>
        <taxon>Glossata</taxon>
        <taxon>Ditrysia</taxon>
        <taxon>Tineoidea</taxon>
        <taxon>Psychidae</taxon>
        <taxon>Oiketicinae</taxon>
        <taxon>Eumeta</taxon>
    </lineage>
</organism>
<dbReference type="EMBL" id="BGZK01000786">
    <property type="protein sequence ID" value="GBP60362.1"/>
    <property type="molecule type" value="Genomic_DNA"/>
</dbReference>